<protein>
    <submittedName>
        <fullName evidence="1">Uncharacterized protein</fullName>
    </submittedName>
</protein>
<gene>
    <name evidence="1" type="ORF">BdWA1_001350</name>
</gene>
<dbReference type="Proteomes" id="UP001214638">
    <property type="component" value="Unassembled WGS sequence"/>
</dbReference>
<evidence type="ECO:0000313" key="2">
    <source>
        <dbReference type="Proteomes" id="UP001214638"/>
    </source>
</evidence>
<dbReference type="GeneID" id="94335648"/>
<sequence length="83" mass="9493">MGIDLEHIEGLSDPLDIAIEVRRILKHASNIDSNIDPYTEEEIEKWTKIISTLQSNIGRLSAGNVVHVFRDGMNTKQEYRFPL</sequence>
<evidence type="ECO:0000313" key="1">
    <source>
        <dbReference type="EMBL" id="KAK2198339.1"/>
    </source>
</evidence>
<dbReference type="EMBL" id="JALLKP010000001">
    <property type="protein sequence ID" value="KAK2198339.1"/>
    <property type="molecule type" value="Genomic_DNA"/>
</dbReference>
<reference evidence="1" key="1">
    <citation type="journal article" date="2023" name="Nat. Microbiol.">
        <title>Babesia duncani multi-omics identifies virulence factors and drug targets.</title>
        <authorList>
            <person name="Singh P."/>
            <person name="Lonardi S."/>
            <person name="Liang Q."/>
            <person name="Vydyam P."/>
            <person name="Khabirova E."/>
            <person name="Fang T."/>
            <person name="Gihaz S."/>
            <person name="Thekkiniath J."/>
            <person name="Munshi M."/>
            <person name="Abel S."/>
            <person name="Ciampossin L."/>
            <person name="Batugedara G."/>
            <person name="Gupta M."/>
            <person name="Lu X.M."/>
            <person name="Lenz T."/>
            <person name="Chakravarty S."/>
            <person name="Cornillot E."/>
            <person name="Hu Y."/>
            <person name="Ma W."/>
            <person name="Gonzalez L.M."/>
            <person name="Sanchez S."/>
            <person name="Estrada K."/>
            <person name="Sanchez-Flores A."/>
            <person name="Montero E."/>
            <person name="Harb O.S."/>
            <person name="Le Roch K.G."/>
            <person name="Mamoun C.B."/>
        </authorList>
    </citation>
    <scope>NUCLEOTIDE SEQUENCE</scope>
    <source>
        <strain evidence="1">WA1</strain>
    </source>
</reference>
<dbReference type="RefSeq" id="XP_067805181.1">
    <property type="nucleotide sequence ID" value="XM_067946390.1"/>
</dbReference>
<comment type="caution">
    <text evidence="1">The sequence shown here is derived from an EMBL/GenBank/DDBJ whole genome shotgun (WGS) entry which is preliminary data.</text>
</comment>
<proteinExistence type="predicted"/>
<keyword evidence="2" id="KW-1185">Reference proteome</keyword>
<organism evidence="1 2">
    <name type="scientific">Babesia duncani</name>
    <dbReference type="NCBI Taxonomy" id="323732"/>
    <lineage>
        <taxon>Eukaryota</taxon>
        <taxon>Sar</taxon>
        <taxon>Alveolata</taxon>
        <taxon>Apicomplexa</taxon>
        <taxon>Aconoidasida</taxon>
        <taxon>Piroplasmida</taxon>
        <taxon>Babesiidae</taxon>
        <taxon>Babesia</taxon>
    </lineage>
</organism>
<dbReference type="KEGG" id="bdw:94335648"/>
<dbReference type="AlphaFoldDB" id="A0AAD9UQY7"/>
<accession>A0AAD9UQY7</accession>
<name>A0AAD9UQY7_9APIC</name>